<dbReference type="OrthoDB" id="104509at2759"/>
<evidence type="ECO:0000313" key="2">
    <source>
        <dbReference type="EMBL" id="EAX96532.1"/>
    </source>
</evidence>
<gene>
    <name evidence="2" type="ORF">TVAG_256720</name>
</gene>
<dbReference type="AlphaFoldDB" id="A2FEX8"/>
<dbReference type="InterPro" id="IPR029032">
    <property type="entry name" value="AhpD-like"/>
</dbReference>
<dbReference type="InParanoid" id="A2FEX8"/>
<dbReference type="Gene3D" id="1.20.1290.10">
    <property type="entry name" value="AhpD-like"/>
    <property type="match status" value="1"/>
</dbReference>
<dbReference type="OMA" id="FWNNDRT"/>
<evidence type="ECO:0000259" key="1">
    <source>
        <dbReference type="Pfam" id="PF02627"/>
    </source>
</evidence>
<dbReference type="InterPro" id="IPR052512">
    <property type="entry name" value="4CMD/NDH-1_regulator"/>
</dbReference>
<dbReference type="PANTHER" id="PTHR33570:SF2">
    <property type="entry name" value="CARBOXYMUCONOLACTONE DECARBOXYLASE-LIKE DOMAIN-CONTAINING PROTEIN"/>
    <property type="match status" value="1"/>
</dbReference>
<dbReference type="PANTHER" id="PTHR33570">
    <property type="entry name" value="4-CARBOXYMUCONOLACTONE DECARBOXYLASE FAMILY PROTEIN"/>
    <property type="match status" value="1"/>
</dbReference>
<dbReference type="GO" id="GO:0051920">
    <property type="term" value="F:peroxiredoxin activity"/>
    <property type="evidence" value="ECO:0007669"/>
    <property type="project" value="InterPro"/>
</dbReference>
<dbReference type="VEuPathDB" id="TrichDB:TVAGG3_0046940"/>
<dbReference type="SMR" id="A2FEX8"/>
<proteinExistence type="predicted"/>
<accession>A2FEX8</accession>
<dbReference type="SUPFAM" id="SSF69118">
    <property type="entry name" value="AhpD-like"/>
    <property type="match status" value="1"/>
</dbReference>
<dbReference type="Pfam" id="PF02627">
    <property type="entry name" value="CMD"/>
    <property type="match status" value="1"/>
</dbReference>
<dbReference type="RefSeq" id="XP_001309462.1">
    <property type="nucleotide sequence ID" value="XM_001309461.1"/>
</dbReference>
<evidence type="ECO:0000313" key="3">
    <source>
        <dbReference type="Proteomes" id="UP000001542"/>
    </source>
</evidence>
<reference evidence="2" key="1">
    <citation type="submission" date="2006-10" db="EMBL/GenBank/DDBJ databases">
        <authorList>
            <person name="Amadeo P."/>
            <person name="Zhao Q."/>
            <person name="Wortman J."/>
            <person name="Fraser-Liggett C."/>
            <person name="Carlton J."/>
        </authorList>
    </citation>
    <scope>NUCLEOTIDE SEQUENCE</scope>
    <source>
        <strain evidence="2">G3</strain>
    </source>
</reference>
<organism evidence="2 3">
    <name type="scientific">Trichomonas vaginalis (strain ATCC PRA-98 / G3)</name>
    <dbReference type="NCBI Taxonomy" id="412133"/>
    <lineage>
        <taxon>Eukaryota</taxon>
        <taxon>Metamonada</taxon>
        <taxon>Parabasalia</taxon>
        <taxon>Trichomonadida</taxon>
        <taxon>Trichomonadidae</taxon>
        <taxon>Trichomonas</taxon>
    </lineage>
</organism>
<sequence length="233" mass="26400">MSYKATEHDIEQNDPEYTAFFKRFELMVKNESKIDDKSRYLGILGALIGAKAIDYFPIILEMSLDNILTPNEVKEVLYEAAYILGIANVFPFLKLTNDIFKAKNINLPLENQSKVAPGEGLQKGIEKQAEAFGPGMEKFHTMGPMAKWVVSFMYGEFYTREVLTVKERELVLSCIFIGHGDAAPQFNQHIKANIHVGNNKKFLIQMILSLVPYLGYPRTFNALKVLNDAIPDE</sequence>
<protein>
    <submittedName>
        <fullName evidence="2">4-carboxymuconolactone decarboxylase family protein</fullName>
    </submittedName>
</protein>
<dbReference type="EMBL" id="DS113754">
    <property type="protein sequence ID" value="EAX96532.1"/>
    <property type="molecule type" value="Genomic_DNA"/>
</dbReference>
<dbReference type="VEuPathDB" id="TrichDB:TVAG_256720"/>
<feature type="domain" description="Carboxymuconolactone decarboxylase-like" evidence="1">
    <location>
        <begin position="146"/>
        <end position="227"/>
    </location>
</feature>
<dbReference type="BRENDA" id="4.1.1.44">
    <property type="organism ID" value="6459"/>
</dbReference>
<dbReference type="KEGG" id="tva:4754305"/>
<keyword evidence="3" id="KW-1185">Reference proteome</keyword>
<name>A2FEX8_TRIV3</name>
<dbReference type="Proteomes" id="UP000001542">
    <property type="component" value="Unassembled WGS sequence"/>
</dbReference>
<dbReference type="InterPro" id="IPR003779">
    <property type="entry name" value="CMD-like"/>
</dbReference>
<reference evidence="2" key="2">
    <citation type="journal article" date="2007" name="Science">
        <title>Draft genome sequence of the sexually transmitted pathogen Trichomonas vaginalis.</title>
        <authorList>
            <person name="Carlton J.M."/>
            <person name="Hirt R.P."/>
            <person name="Silva J.C."/>
            <person name="Delcher A.L."/>
            <person name="Schatz M."/>
            <person name="Zhao Q."/>
            <person name="Wortman J.R."/>
            <person name="Bidwell S.L."/>
            <person name="Alsmark U.C.M."/>
            <person name="Besteiro S."/>
            <person name="Sicheritz-Ponten T."/>
            <person name="Noel C.J."/>
            <person name="Dacks J.B."/>
            <person name="Foster P.G."/>
            <person name="Simillion C."/>
            <person name="Van de Peer Y."/>
            <person name="Miranda-Saavedra D."/>
            <person name="Barton G.J."/>
            <person name="Westrop G.D."/>
            <person name="Mueller S."/>
            <person name="Dessi D."/>
            <person name="Fiori P.L."/>
            <person name="Ren Q."/>
            <person name="Paulsen I."/>
            <person name="Zhang H."/>
            <person name="Bastida-Corcuera F.D."/>
            <person name="Simoes-Barbosa A."/>
            <person name="Brown M.T."/>
            <person name="Hayes R.D."/>
            <person name="Mukherjee M."/>
            <person name="Okumura C.Y."/>
            <person name="Schneider R."/>
            <person name="Smith A.J."/>
            <person name="Vanacova S."/>
            <person name="Villalvazo M."/>
            <person name="Haas B.J."/>
            <person name="Pertea M."/>
            <person name="Feldblyum T.V."/>
            <person name="Utterback T.R."/>
            <person name="Shu C.L."/>
            <person name="Osoegawa K."/>
            <person name="de Jong P.J."/>
            <person name="Hrdy I."/>
            <person name="Horvathova L."/>
            <person name="Zubacova Z."/>
            <person name="Dolezal P."/>
            <person name="Malik S.B."/>
            <person name="Logsdon J.M. Jr."/>
            <person name="Henze K."/>
            <person name="Gupta A."/>
            <person name="Wang C.C."/>
            <person name="Dunne R.L."/>
            <person name="Upcroft J.A."/>
            <person name="Upcroft P."/>
            <person name="White O."/>
            <person name="Salzberg S.L."/>
            <person name="Tang P."/>
            <person name="Chiu C.-H."/>
            <person name="Lee Y.-S."/>
            <person name="Embley T.M."/>
            <person name="Coombs G.H."/>
            <person name="Mottram J.C."/>
            <person name="Tachezy J."/>
            <person name="Fraser-Liggett C.M."/>
            <person name="Johnson P.J."/>
        </authorList>
    </citation>
    <scope>NUCLEOTIDE SEQUENCE [LARGE SCALE GENOMIC DNA]</scope>
    <source>
        <strain evidence="2">G3</strain>
    </source>
</reference>